<dbReference type="Pfam" id="PF00440">
    <property type="entry name" value="TetR_N"/>
    <property type="match status" value="1"/>
</dbReference>
<dbReference type="InterPro" id="IPR009057">
    <property type="entry name" value="Homeodomain-like_sf"/>
</dbReference>
<evidence type="ECO:0000256" key="2">
    <source>
        <dbReference type="PROSITE-ProRule" id="PRU00335"/>
    </source>
</evidence>
<dbReference type="EMBL" id="CACSIO010000012">
    <property type="protein sequence ID" value="CAA0107147.1"/>
    <property type="molecule type" value="Genomic_DNA"/>
</dbReference>
<organism evidence="4 5">
    <name type="scientific">BD1-7 clade bacterium</name>
    <dbReference type="NCBI Taxonomy" id="2029982"/>
    <lineage>
        <taxon>Bacteria</taxon>
        <taxon>Pseudomonadati</taxon>
        <taxon>Pseudomonadota</taxon>
        <taxon>Gammaproteobacteria</taxon>
        <taxon>Cellvibrionales</taxon>
        <taxon>Spongiibacteraceae</taxon>
        <taxon>BD1-7 clade</taxon>
    </lineage>
</organism>
<dbReference type="AlphaFoldDB" id="A0A5S9PR83"/>
<dbReference type="Proteomes" id="UP000441399">
    <property type="component" value="Unassembled WGS sequence"/>
</dbReference>
<evidence type="ECO:0000256" key="1">
    <source>
        <dbReference type="ARBA" id="ARBA00023125"/>
    </source>
</evidence>
<dbReference type="InterPro" id="IPR001647">
    <property type="entry name" value="HTH_TetR"/>
</dbReference>
<keyword evidence="5" id="KW-1185">Reference proteome</keyword>
<accession>A0A5S9PR83</accession>
<evidence type="ECO:0000313" key="5">
    <source>
        <dbReference type="Proteomes" id="UP000441399"/>
    </source>
</evidence>
<proteinExistence type="predicted"/>
<dbReference type="PROSITE" id="PS50977">
    <property type="entry name" value="HTH_TETR_2"/>
    <property type="match status" value="1"/>
</dbReference>
<evidence type="ECO:0000313" key="4">
    <source>
        <dbReference type="EMBL" id="CAA0107147.1"/>
    </source>
</evidence>
<keyword evidence="1 2" id="KW-0238">DNA-binding</keyword>
<dbReference type="Gene3D" id="1.10.357.10">
    <property type="entry name" value="Tetracycline Repressor, domain 2"/>
    <property type="match status" value="1"/>
</dbReference>
<sequence length="217" mass="24342">MANTLIMKEILIKPPKQKRAIRKFHQVLDAVPTAVALYGFKKTTAAKLALEAEISIGSFYDYFSCKEAAFIAFLDRELDNALTEVAEDACNAKGNAEGVIRLLVSTGLTFVTSHPMLIKGMLMENPMFVQNIDLTRSKQRIAEIGIAFAESHQLRLTDKDPNLMIYSLTNVVLGFQLRIGLMGDEQYTRDQVINEMTDIISRYLFLNETTKIAASDR</sequence>
<evidence type="ECO:0000259" key="3">
    <source>
        <dbReference type="PROSITE" id="PS50977"/>
    </source>
</evidence>
<protein>
    <recommendedName>
        <fullName evidence="3">HTH tetR-type domain-containing protein</fullName>
    </recommendedName>
</protein>
<dbReference type="GO" id="GO:0003677">
    <property type="term" value="F:DNA binding"/>
    <property type="evidence" value="ECO:0007669"/>
    <property type="project" value="UniProtKB-UniRule"/>
</dbReference>
<reference evidence="4 5" key="1">
    <citation type="submission" date="2019-11" db="EMBL/GenBank/DDBJ databases">
        <authorList>
            <person name="Holert J."/>
        </authorList>
    </citation>
    <scope>NUCLEOTIDE SEQUENCE [LARGE SCALE GENOMIC DNA]</scope>
    <source>
        <strain evidence="4">SB11_3</strain>
    </source>
</reference>
<name>A0A5S9PR83_9GAMM</name>
<dbReference type="OrthoDB" id="9803107at2"/>
<dbReference type="SUPFAM" id="SSF46689">
    <property type="entry name" value="Homeodomain-like"/>
    <property type="match status" value="1"/>
</dbReference>
<gene>
    <name evidence="4" type="ORF">OPDIPICF_01148</name>
</gene>
<feature type="domain" description="HTH tetR-type" evidence="3">
    <location>
        <begin position="21"/>
        <end position="81"/>
    </location>
</feature>
<feature type="DNA-binding region" description="H-T-H motif" evidence="2">
    <location>
        <begin position="44"/>
        <end position="63"/>
    </location>
</feature>